<dbReference type="Proteomes" id="UP000002718">
    <property type="component" value="Chromosome"/>
</dbReference>
<dbReference type="AlphaFoldDB" id="Q2Y5C8"/>
<keyword evidence="3" id="KW-1185">Reference proteome</keyword>
<evidence type="ECO:0000313" key="3">
    <source>
        <dbReference type="Proteomes" id="UP000002718"/>
    </source>
</evidence>
<dbReference type="KEGG" id="nmu:Nmul_A2756"/>
<reference evidence="1" key="1">
    <citation type="submission" date="2005-08" db="EMBL/GenBank/DDBJ databases">
        <title>Complete sequence of Chromosome 1 of Nitrosospira multiformis ATCC 25196.</title>
        <authorList>
            <consortium name="US DOE Joint Genome Institute"/>
            <person name="Copeland A."/>
            <person name="Lucas S."/>
            <person name="Lapidus A."/>
            <person name="Barry K."/>
            <person name="Detter J.C."/>
            <person name="Glavina T."/>
            <person name="Hammon N."/>
            <person name="Israni S."/>
            <person name="Pitluck S."/>
            <person name="Chain P."/>
            <person name="Malfatti S."/>
            <person name="Shin M."/>
            <person name="Vergez L."/>
            <person name="Schmutz J."/>
            <person name="Larimer F."/>
            <person name="Land M."/>
            <person name="Hauser L."/>
            <person name="Kyrpides N."/>
            <person name="Lykidis A."/>
            <person name="Richardson P."/>
        </authorList>
    </citation>
    <scope>NUCLEOTIDE SEQUENCE</scope>
    <source>
        <strain evidence="1">ATCC 25196</strain>
    </source>
</reference>
<reference evidence="2 4" key="4">
    <citation type="submission" date="2016-10" db="EMBL/GenBank/DDBJ databases">
        <authorList>
            <person name="de Groot N.N."/>
        </authorList>
    </citation>
    <scope>NUCLEOTIDE SEQUENCE [LARGE SCALE GENOMIC DNA]</scope>
    <source>
        <strain evidence="2 4">Nl13</strain>
    </source>
</reference>
<reference evidence="1 3" key="3">
    <citation type="journal article" date="2008" name="Appl. Environ. Microbiol.">
        <title>Complete genome sequence of Nitrosospira multiformis, an ammonia-oxidizing bacterium from the soil environment.</title>
        <authorList>
            <person name="Norton J.M."/>
            <person name="Klotz M.G."/>
            <person name="Stein L.Y."/>
            <person name="Arp D.J."/>
            <person name="Bottomley P.J."/>
            <person name="Chain P.S."/>
            <person name="Hauser L.J."/>
            <person name="Land M.L."/>
            <person name="Larimer F.W."/>
            <person name="Shin M.W."/>
            <person name="Starkenburg S.R."/>
        </authorList>
    </citation>
    <scope>NUCLEOTIDE SEQUENCE [LARGE SCALE GENOMIC DNA]</scope>
    <source>
        <strain evidence="1">ATCC 25196</strain>
        <strain evidence="3">ATCC 25196 / NCIMB 11849 / C 71</strain>
    </source>
</reference>
<dbReference type="EMBL" id="FNVK01000009">
    <property type="protein sequence ID" value="SEF78064.1"/>
    <property type="molecule type" value="Genomic_DNA"/>
</dbReference>
<evidence type="ECO:0000313" key="2">
    <source>
        <dbReference type="EMBL" id="SEF78064.1"/>
    </source>
</evidence>
<dbReference type="Proteomes" id="UP000236751">
    <property type="component" value="Unassembled WGS sequence"/>
</dbReference>
<sequence>MDKEERNLEEARSLIKAGPIALITGISALCQFLTDSPSTVFSIGMGTSIISSTLGYGMDLLSSSEKRRLDRLGNSILLEIKDRLEQGHKPREDGFFDMKPAIRSSADELCDAILEMSRSEHQEKKISYIGNLYVSVAFTDEISPDEANRLLRLLKSATYREICILAMLSQEREQEGLRTNCLDKEKGSDELSSLMQECFELEGWGLLSQVNYDQGPLYGVPSWVHVIPANLRITPYGKRLAELSHLSKIHENDVQAIREIMRA</sequence>
<accession>Q2Y5C8</accession>
<dbReference type="RefSeq" id="WP_011382035.1">
    <property type="nucleotide sequence ID" value="NC_007614.1"/>
</dbReference>
<dbReference type="eggNOG" id="ENOG5032XBU">
    <property type="taxonomic scope" value="Bacteria"/>
</dbReference>
<protein>
    <submittedName>
        <fullName evidence="1">Uncharacterized protein</fullName>
    </submittedName>
</protein>
<evidence type="ECO:0000313" key="4">
    <source>
        <dbReference type="Proteomes" id="UP000236751"/>
    </source>
</evidence>
<dbReference type="EMBL" id="CP000103">
    <property type="protein sequence ID" value="ABB76043.1"/>
    <property type="molecule type" value="Genomic_DNA"/>
</dbReference>
<proteinExistence type="predicted"/>
<name>Q2Y5C8_NITMU</name>
<reference evidence="3" key="2">
    <citation type="submission" date="2005-08" db="EMBL/GenBank/DDBJ databases">
        <title>Complete sequence of chromosome 1 of Nitrosospira multiformis ATCC 25196.</title>
        <authorList>
            <person name="Copeland A."/>
            <person name="Lucas S."/>
            <person name="Lapidus A."/>
            <person name="Barry K."/>
            <person name="Detter J.C."/>
            <person name="Glavina T."/>
            <person name="Hammon N."/>
            <person name="Israni S."/>
            <person name="Pitluck S."/>
            <person name="Chain P."/>
            <person name="Malfatti S."/>
            <person name="Shin M."/>
            <person name="Vergez L."/>
            <person name="Schmutz J."/>
            <person name="Larimer F."/>
            <person name="Land M."/>
            <person name="Hauser L."/>
            <person name="Kyrpides N."/>
            <person name="Lykidis A."/>
            <person name="Richardson P."/>
        </authorList>
    </citation>
    <scope>NUCLEOTIDE SEQUENCE [LARGE SCALE GENOMIC DNA]</scope>
    <source>
        <strain evidence="3">ATCC 25196 / NCIMB 11849 / C 71</strain>
    </source>
</reference>
<dbReference type="OrthoDB" id="5185717at2"/>
<gene>
    <name evidence="1" type="ordered locus">Nmul_A2756</name>
    <name evidence="2" type="ORF">SAMN05216403_1095</name>
</gene>
<organism evidence="1 3">
    <name type="scientific">Nitrosospira multiformis (strain ATCC 25196 / NCIMB 11849 / C 71)</name>
    <dbReference type="NCBI Taxonomy" id="323848"/>
    <lineage>
        <taxon>Bacteria</taxon>
        <taxon>Pseudomonadati</taxon>
        <taxon>Pseudomonadota</taxon>
        <taxon>Betaproteobacteria</taxon>
        <taxon>Nitrosomonadales</taxon>
        <taxon>Nitrosomonadaceae</taxon>
        <taxon>Nitrosospira</taxon>
    </lineage>
</organism>
<evidence type="ECO:0000313" key="1">
    <source>
        <dbReference type="EMBL" id="ABB76043.1"/>
    </source>
</evidence>
<dbReference type="HOGENOM" id="CLU_072061_0_0_4"/>